<accession>A0ABT6W4Y0</accession>
<dbReference type="Proteomes" id="UP001156398">
    <property type="component" value="Unassembled WGS sequence"/>
</dbReference>
<dbReference type="EMBL" id="JAAGKO020000040">
    <property type="protein sequence ID" value="MDI5965818.1"/>
    <property type="molecule type" value="Genomic_DNA"/>
</dbReference>
<keyword evidence="3" id="KW-1185">Reference proteome</keyword>
<evidence type="ECO:0000256" key="1">
    <source>
        <dbReference type="SAM" id="MobiDB-lite"/>
    </source>
</evidence>
<evidence type="ECO:0000313" key="2">
    <source>
        <dbReference type="EMBL" id="MDI5965818.1"/>
    </source>
</evidence>
<evidence type="ECO:0008006" key="4">
    <source>
        <dbReference type="Google" id="ProtNLM"/>
    </source>
</evidence>
<evidence type="ECO:0000313" key="3">
    <source>
        <dbReference type="Proteomes" id="UP001156398"/>
    </source>
</evidence>
<reference evidence="2 3" key="1">
    <citation type="submission" date="2023-05" db="EMBL/GenBank/DDBJ databases">
        <title>Streptantibioticus silvisoli sp. nov., acidotolerant actinomycetes 1 from pine litter.</title>
        <authorList>
            <person name="Swiecimska M."/>
            <person name="Golinska P."/>
            <person name="Sangal V."/>
            <person name="Wachnowicz B."/>
            <person name="Goodfellow M."/>
        </authorList>
    </citation>
    <scope>NUCLEOTIDE SEQUENCE [LARGE SCALE GENOMIC DNA]</scope>
    <source>
        <strain evidence="2 3">SL54</strain>
    </source>
</reference>
<feature type="region of interest" description="Disordered" evidence="1">
    <location>
        <begin position="69"/>
        <end position="95"/>
    </location>
</feature>
<sequence>MSTTQHTCYSVACDRCKNVNDFEHDFTPHFPSAAEAIDEAESCGWVLLADGRLLCEDCIKALLAAGEIERNNSDDDDAPPYRMVAAAPATEDGAL</sequence>
<proteinExistence type="predicted"/>
<dbReference type="RefSeq" id="WP_271322980.1">
    <property type="nucleotide sequence ID" value="NZ_JAAGKO020000040.1"/>
</dbReference>
<protein>
    <recommendedName>
        <fullName evidence="4">HNH endonuclease</fullName>
    </recommendedName>
</protein>
<name>A0ABT6W4Y0_9ACTN</name>
<comment type="caution">
    <text evidence="2">The sequence shown here is derived from an EMBL/GenBank/DDBJ whole genome shotgun (WGS) entry which is preliminary data.</text>
</comment>
<organism evidence="2 3">
    <name type="scientific">Streptantibioticus silvisoli</name>
    <dbReference type="NCBI Taxonomy" id="2705255"/>
    <lineage>
        <taxon>Bacteria</taxon>
        <taxon>Bacillati</taxon>
        <taxon>Actinomycetota</taxon>
        <taxon>Actinomycetes</taxon>
        <taxon>Kitasatosporales</taxon>
        <taxon>Streptomycetaceae</taxon>
        <taxon>Streptantibioticus</taxon>
    </lineage>
</organism>
<gene>
    <name evidence="2" type="ORF">POF43_024330</name>
</gene>